<evidence type="ECO:0008006" key="3">
    <source>
        <dbReference type="Google" id="ProtNLM"/>
    </source>
</evidence>
<keyword evidence="2" id="KW-1185">Reference proteome</keyword>
<evidence type="ECO:0000313" key="2">
    <source>
        <dbReference type="Proteomes" id="UP001296776"/>
    </source>
</evidence>
<sequence length="145" mass="16367">MRRKPVAFLSTVLLGCTVLLEGCVIGAAMVGAKVYSDHETRKSLTQAVQDYREAAAAVELGDPKEEVLALLEPTQSHLKSALRREPHRYRRGSSQIEIYYFRSGWVEDGLITDDEFTPYIFKDGRLVNVGWRTLTGPRTWGRPVQ</sequence>
<dbReference type="EMBL" id="NRSJ01000005">
    <property type="protein sequence ID" value="MBK1703833.1"/>
    <property type="molecule type" value="Genomic_DNA"/>
</dbReference>
<dbReference type="Proteomes" id="UP001296776">
    <property type="component" value="Unassembled WGS sequence"/>
</dbReference>
<gene>
    <name evidence="1" type="ORF">CKO40_04555</name>
</gene>
<reference evidence="1" key="2">
    <citation type="journal article" date="2020" name="Microorganisms">
        <title>Osmotic Adaptation and Compatible Solute Biosynthesis of Phototrophic Bacteria as Revealed from Genome Analyses.</title>
        <authorList>
            <person name="Imhoff J.F."/>
            <person name="Rahn T."/>
            <person name="Kunzel S."/>
            <person name="Keller A."/>
            <person name="Neulinger S.C."/>
        </authorList>
    </citation>
    <scope>NUCLEOTIDE SEQUENCE</scope>
    <source>
        <strain evidence="1">DSM 11080</strain>
    </source>
</reference>
<name>A0AAJ0X952_9GAMM</name>
<proteinExistence type="predicted"/>
<organism evidence="1 2">
    <name type="scientific">Halochromatium glycolicum</name>
    <dbReference type="NCBI Taxonomy" id="85075"/>
    <lineage>
        <taxon>Bacteria</taxon>
        <taxon>Pseudomonadati</taxon>
        <taxon>Pseudomonadota</taxon>
        <taxon>Gammaproteobacteria</taxon>
        <taxon>Chromatiales</taxon>
        <taxon>Chromatiaceae</taxon>
        <taxon>Halochromatium</taxon>
    </lineage>
</organism>
<reference evidence="1" key="1">
    <citation type="submission" date="2017-08" db="EMBL/GenBank/DDBJ databases">
        <authorList>
            <person name="Imhoff J.F."/>
            <person name="Rahn T."/>
            <person name="Kuenzel S."/>
            <person name="Neulinger S.C."/>
        </authorList>
    </citation>
    <scope>NUCLEOTIDE SEQUENCE</scope>
    <source>
        <strain evidence="1">DSM 11080</strain>
    </source>
</reference>
<dbReference type="PROSITE" id="PS51257">
    <property type="entry name" value="PROKAR_LIPOPROTEIN"/>
    <property type="match status" value="1"/>
</dbReference>
<accession>A0AAJ0X952</accession>
<comment type="caution">
    <text evidence="1">The sequence shown here is derived from an EMBL/GenBank/DDBJ whole genome shotgun (WGS) entry which is preliminary data.</text>
</comment>
<evidence type="ECO:0000313" key="1">
    <source>
        <dbReference type="EMBL" id="MBK1703833.1"/>
    </source>
</evidence>
<protein>
    <recommendedName>
        <fullName evidence="3">DUF3192 domain-containing protein</fullName>
    </recommendedName>
</protein>
<dbReference type="RefSeq" id="WP_200345004.1">
    <property type="nucleotide sequence ID" value="NZ_NRSJ01000005.1"/>
</dbReference>
<dbReference type="AlphaFoldDB" id="A0AAJ0X952"/>